<keyword evidence="3" id="KW-0436">Ligase</keyword>
<evidence type="ECO:0000313" key="3">
    <source>
        <dbReference type="EMBL" id="XAY04043.1"/>
    </source>
</evidence>
<evidence type="ECO:0000259" key="1">
    <source>
        <dbReference type="Pfam" id="PF00501"/>
    </source>
</evidence>
<dbReference type="Pfam" id="PF00501">
    <property type="entry name" value="AMP-binding"/>
    <property type="match status" value="1"/>
</dbReference>
<dbReference type="PROSITE" id="PS00455">
    <property type="entry name" value="AMP_BINDING"/>
    <property type="match status" value="1"/>
</dbReference>
<feature type="domain" description="AMP-binding enzyme C-terminal" evidence="2">
    <location>
        <begin position="406"/>
        <end position="483"/>
    </location>
</feature>
<dbReference type="EC" id="6.-.-.-" evidence="3"/>
<dbReference type="InterPro" id="IPR042099">
    <property type="entry name" value="ANL_N_sf"/>
</dbReference>
<dbReference type="AlphaFoldDB" id="A0AAU7ARP6"/>
<dbReference type="InterPro" id="IPR025110">
    <property type="entry name" value="AMP-bd_C"/>
</dbReference>
<proteinExistence type="predicted"/>
<dbReference type="Gene3D" id="3.40.50.12780">
    <property type="entry name" value="N-terminal domain of ligase-like"/>
    <property type="match status" value="1"/>
</dbReference>
<dbReference type="KEGG" id="parq:DSM112329_00869"/>
<name>A0AAU7ARP6_9ACTN</name>
<organism evidence="3">
    <name type="scientific">Paraconexibacter sp. AEG42_29</name>
    <dbReference type="NCBI Taxonomy" id="2997339"/>
    <lineage>
        <taxon>Bacteria</taxon>
        <taxon>Bacillati</taxon>
        <taxon>Actinomycetota</taxon>
        <taxon>Thermoleophilia</taxon>
        <taxon>Solirubrobacterales</taxon>
        <taxon>Paraconexibacteraceae</taxon>
        <taxon>Paraconexibacter</taxon>
    </lineage>
</organism>
<feature type="domain" description="AMP-dependent synthetase/ligase" evidence="1">
    <location>
        <begin position="7"/>
        <end position="369"/>
    </location>
</feature>
<dbReference type="InterPro" id="IPR000873">
    <property type="entry name" value="AMP-dep_synth/lig_dom"/>
</dbReference>
<dbReference type="PANTHER" id="PTHR43201:SF32">
    <property type="entry name" value="2-SUCCINYLBENZOATE--COA LIGASE, CHLOROPLASTIC_PEROXISOMAL"/>
    <property type="match status" value="1"/>
</dbReference>
<evidence type="ECO:0000259" key="2">
    <source>
        <dbReference type="Pfam" id="PF13193"/>
    </source>
</evidence>
<gene>
    <name evidence="3" type="primary">baiB</name>
    <name evidence="3" type="ORF">DSM112329_00869</name>
</gene>
<dbReference type="InterPro" id="IPR020845">
    <property type="entry name" value="AMP-binding_CS"/>
</dbReference>
<accession>A0AAU7ARP6</accession>
<dbReference type="Gene3D" id="3.30.300.30">
    <property type="match status" value="1"/>
</dbReference>
<reference evidence="3" key="1">
    <citation type="submission" date="2022-12" db="EMBL/GenBank/DDBJ databases">
        <title>Paraconexibacter alkalitolerans sp. nov. and Baekduia alba sp. nov., isolated from soil and emended description of the genera Paraconexibacter (Chun et al., 2020) and Baekduia (An et al., 2020).</title>
        <authorList>
            <person name="Vieira S."/>
            <person name="Huber K.J."/>
            <person name="Geppert A."/>
            <person name="Wolf J."/>
            <person name="Neumann-Schaal M."/>
            <person name="Muesken M."/>
            <person name="Overmann J."/>
        </authorList>
    </citation>
    <scope>NUCLEOTIDE SEQUENCE</scope>
    <source>
        <strain evidence="3">AEG42_29</strain>
    </source>
</reference>
<dbReference type="Pfam" id="PF13193">
    <property type="entry name" value="AMP-binding_C"/>
    <property type="match status" value="1"/>
</dbReference>
<dbReference type="GO" id="GO:0006631">
    <property type="term" value="P:fatty acid metabolic process"/>
    <property type="evidence" value="ECO:0007669"/>
    <property type="project" value="TreeGrafter"/>
</dbReference>
<dbReference type="PANTHER" id="PTHR43201">
    <property type="entry name" value="ACYL-COA SYNTHETASE"/>
    <property type="match status" value="1"/>
</dbReference>
<dbReference type="GO" id="GO:0031956">
    <property type="term" value="F:medium-chain fatty acid-CoA ligase activity"/>
    <property type="evidence" value="ECO:0007669"/>
    <property type="project" value="TreeGrafter"/>
</dbReference>
<protein>
    <submittedName>
        <fullName evidence="3">Bile acid-coenzyme A ligase</fullName>
        <ecNumber evidence="3">6.-.-.-</ecNumber>
    </submittedName>
</protein>
<dbReference type="EMBL" id="CP114014">
    <property type="protein sequence ID" value="XAY04043.1"/>
    <property type="molecule type" value="Genomic_DNA"/>
</dbReference>
<dbReference type="SUPFAM" id="SSF56801">
    <property type="entry name" value="Acetyl-CoA synthetase-like"/>
    <property type="match status" value="1"/>
</dbReference>
<dbReference type="InterPro" id="IPR045851">
    <property type="entry name" value="AMP-bd_C_sf"/>
</dbReference>
<sequence>MSATELTRHARERPGHPAFVVAGGDGGTRTYAELEDRSSRLASVLLGAGLQPDDVVAVVMDNRVEFAEAMWAPLRSGLRVAALNTHLHPAELQALLRAAAPRAIITDRPPTGAEHPSCPPHAGRMDVRPSRPLLRISVGSQLESLLAAAARLDPAHERAGARIAYSSGTTGLPKAIAEPLPDRAGDGDALPPPRLAPLMELLGIGADSVVLSPGPCYHSAPFGFTSTTQRLGGTAVTSADRFDPQACLDAVREHGVTHLHLVPTMLVRLLRLPQDARAAFAAASPLQAVVLGGGACAPQVKADALEWLGPIVHEYYGASEGYGQTYASPLDAVAHPGTIGRPVSGTIAVTDPADGSDAPVGVTGRITFGRGGFGDLGHLDEDGFLYLDGRESQVVISGGVNVHPQEVEDRLLAHAAVLDAAVFGVPDDEYGERLVALVHLVADTDAHDLPAELAAHCREQLAGFKCPRTILLTDSIPRSAAGKLRVSDARIHYQEVLACHR</sequence>
<dbReference type="RefSeq" id="WP_354700589.1">
    <property type="nucleotide sequence ID" value="NZ_CP114014.1"/>
</dbReference>